<dbReference type="KEGG" id="rlt:Rleg2_6254"/>
<accession>A0ABF7R001</accession>
<dbReference type="InterPro" id="IPR003760">
    <property type="entry name" value="PnrA-like"/>
</dbReference>
<dbReference type="InterPro" id="IPR028082">
    <property type="entry name" value="Peripla_BP_I"/>
</dbReference>
<evidence type="ECO:0000256" key="1">
    <source>
        <dbReference type="ARBA" id="ARBA00004193"/>
    </source>
</evidence>
<dbReference type="InterPro" id="IPR050957">
    <property type="entry name" value="BMP_lipoprotein"/>
</dbReference>
<dbReference type="PANTHER" id="PTHR34296:SF2">
    <property type="entry name" value="ABC TRANSPORTER GUANOSINE-BINDING PROTEIN NUPN"/>
    <property type="match status" value="1"/>
</dbReference>
<organism evidence="9 10">
    <name type="scientific">Rhizobium leguminosarum bv. trifolii (strain WSM2304)</name>
    <dbReference type="NCBI Taxonomy" id="395492"/>
    <lineage>
        <taxon>Bacteria</taxon>
        <taxon>Pseudomonadati</taxon>
        <taxon>Pseudomonadota</taxon>
        <taxon>Alphaproteobacteria</taxon>
        <taxon>Hyphomicrobiales</taxon>
        <taxon>Rhizobiaceae</taxon>
        <taxon>Rhizobium/Agrobacterium group</taxon>
        <taxon>Rhizobium</taxon>
    </lineage>
</organism>
<feature type="signal peptide" evidence="7">
    <location>
        <begin position="1"/>
        <end position="21"/>
    </location>
</feature>
<dbReference type="Gene3D" id="3.40.50.2300">
    <property type="match status" value="2"/>
</dbReference>
<dbReference type="EMBL" id="CP001195">
    <property type="protein sequence ID" value="ACI59627.1"/>
    <property type="molecule type" value="Genomic_DNA"/>
</dbReference>
<reference evidence="9 10" key="1">
    <citation type="journal article" date="2010" name="Stand. Genomic Sci.">
        <title>Complete genome sequence of Rhizobium leguminosarum bv trifolii strain WSM2304, an effective microsymbiont of the South American clover Trifolium polymorphum.</title>
        <authorList>
            <person name="Reeve W."/>
            <person name="O'Hara G."/>
            <person name="Chain P."/>
            <person name="Ardley J."/>
            <person name="Brau L."/>
            <person name="Nandesena K."/>
            <person name="Tiwari R."/>
            <person name="Malfatti S."/>
            <person name="Kiss H."/>
            <person name="Lapidus A."/>
            <person name="Copeland A."/>
            <person name="Nolan M."/>
            <person name="Land M."/>
            <person name="Ivanova N."/>
            <person name="Mavromatis K."/>
            <person name="Markowitz V."/>
            <person name="Kyrpides N."/>
            <person name="Melino V."/>
            <person name="Denton M."/>
            <person name="Yates R."/>
            <person name="Howieson J."/>
        </authorList>
    </citation>
    <scope>NUCLEOTIDE SEQUENCE [LARGE SCALE GENOMIC DNA]</scope>
    <source>
        <strain evidence="9 10">WSM2304</strain>
    </source>
</reference>
<feature type="chain" id="PRO_5044886949" evidence="7">
    <location>
        <begin position="22"/>
        <end position="336"/>
    </location>
</feature>
<keyword evidence="10" id="KW-1185">Reference proteome</keyword>
<evidence type="ECO:0000313" key="9">
    <source>
        <dbReference type="EMBL" id="ACI59627.1"/>
    </source>
</evidence>
<keyword evidence="9" id="KW-0614">Plasmid</keyword>
<evidence type="ECO:0000256" key="5">
    <source>
        <dbReference type="ARBA" id="ARBA00023136"/>
    </source>
</evidence>
<evidence type="ECO:0000259" key="8">
    <source>
        <dbReference type="Pfam" id="PF02608"/>
    </source>
</evidence>
<comment type="similarity">
    <text evidence="2">Belongs to the BMP lipoprotein family.</text>
</comment>
<evidence type="ECO:0000313" key="10">
    <source>
        <dbReference type="Proteomes" id="UP000008330"/>
    </source>
</evidence>
<name>A0ABF7R001_RHILW</name>
<dbReference type="Pfam" id="PF02608">
    <property type="entry name" value="Bmp"/>
    <property type="match status" value="1"/>
</dbReference>
<evidence type="ECO:0000256" key="4">
    <source>
        <dbReference type="ARBA" id="ARBA00022729"/>
    </source>
</evidence>
<dbReference type="SUPFAM" id="SSF53822">
    <property type="entry name" value="Periplasmic binding protein-like I"/>
    <property type="match status" value="1"/>
</dbReference>
<dbReference type="Proteomes" id="UP000008330">
    <property type="component" value="Plasmid pRLG203"/>
</dbReference>
<proteinExistence type="inferred from homology"/>
<gene>
    <name evidence="9" type="ordered locus">Rleg2_6254</name>
</gene>
<dbReference type="AlphaFoldDB" id="A0ABF7R001"/>
<evidence type="ECO:0000256" key="2">
    <source>
        <dbReference type="ARBA" id="ARBA00008610"/>
    </source>
</evidence>
<evidence type="ECO:0000256" key="7">
    <source>
        <dbReference type="SAM" id="SignalP"/>
    </source>
</evidence>
<evidence type="ECO:0000256" key="3">
    <source>
        <dbReference type="ARBA" id="ARBA00022475"/>
    </source>
</evidence>
<protein>
    <submittedName>
        <fullName evidence="9">Basic membrane lipoprotein</fullName>
    </submittedName>
</protein>
<dbReference type="GO" id="GO:0005886">
    <property type="term" value="C:plasma membrane"/>
    <property type="evidence" value="ECO:0007669"/>
    <property type="project" value="UniProtKB-SubCell"/>
</dbReference>
<keyword evidence="5" id="KW-0472">Membrane</keyword>
<feature type="domain" description="ABC transporter substrate-binding protein PnrA-like" evidence="8">
    <location>
        <begin position="40"/>
        <end position="295"/>
    </location>
</feature>
<geneLocation type="plasmid" evidence="9 10">
    <name>pRLG203</name>
</geneLocation>
<dbReference type="PANTHER" id="PTHR34296">
    <property type="entry name" value="TRANSCRIPTIONAL ACTIVATOR PROTEIN MED"/>
    <property type="match status" value="1"/>
</dbReference>
<sequence length="336" mass="35447">MFTRIVSAAYLSACMLTPALAQGANLPIVFVSSNPIGINEFLKMGAEGSKKAAEKLGVPAKIFESSDPTTMRQNLEAAARAGATIIVVTGFEFDDILPEIAPKYPKQKFLQVDSCPSAPPSNVYCAAFREYETSFIAGAEAALTSEAGKVGVIGALDIPFIHRYTSAFVAGAKYVKPDIEVSAPVWIGGDNPFSDPARGQMRATVVFSDGADRVVTAAAASNGGVFKATQDFPGAAAFGVDVNECKTAPDAVMDNIEKRVDVAIEKRVDEIMKGTAEQRVELGLADDGMTLTSLKDGVAASGCLIAKYPDVIEKLRQIKADIISGKVVVQDPMAQN</sequence>
<keyword evidence="3" id="KW-1003">Cell membrane</keyword>
<dbReference type="RefSeq" id="WP_012559893.1">
    <property type="nucleotide sequence ID" value="NC_011370.1"/>
</dbReference>
<evidence type="ECO:0000256" key="6">
    <source>
        <dbReference type="ARBA" id="ARBA00023288"/>
    </source>
</evidence>
<dbReference type="CDD" id="cd06354">
    <property type="entry name" value="PBP1_PrnA-like"/>
    <property type="match status" value="1"/>
</dbReference>
<keyword evidence="6 9" id="KW-0449">Lipoprotein</keyword>
<comment type="subcellular location">
    <subcellularLocation>
        <location evidence="1">Cell membrane</location>
        <topology evidence="1">Lipid-anchor</topology>
    </subcellularLocation>
</comment>
<keyword evidence="4 7" id="KW-0732">Signal</keyword>